<organism evidence="1 2">
    <name type="scientific">Aspergillus ellipticus CBS 707.79</name>
    <dbReference type="NCBI Taxonomy" id="1448320"/>
    <lineage>
        <taxon>Eukaryota</taxon>
        <taxon>Fungi</taxon>
        <taxon>Dikarya</taxon>
        <taxon>Ascomycota</taxon>
        <taxon>Pezizomycotina</taxon>
        <taxon>Eurotiomycetes</taxon>
        <taxon>Eurotiomycetidae</taxon>
        <taxon>Eurotiales</taxon>
        <taxon>Aspergillaceae</taxon>
        <taxon>Aspergillus</taxon>
        <taxon>Aspergillus subgen. Circumdati</taxon>
    </lineage>
</organism>
<gene>
    <name evidence="1" type="ORF">BO71DRAFT_363088</name>
</gene>
<evidence type="ECO:0000313" key="1">
    <source>
        <dbReference type="EMBL" id="PYH89632.1"/>
    </source>
</evidence>
<name>A0A319EF21_9EURO</name>
<dbReference type="EMBL" id="KZ826020">
    <property type="protein sequence ID" value="PYH89632.1"/>
    <property type="molecule type" value="Genomic_DNA"/>
</dbReference>
<protein>
    <submittedName>
        <fullName evidence="1">Uncharacterized protein</fullName>
    </submittedName>
</protein>
<reference evidence="1 2" key="1">
    <citation type="submission" date="2018-02" db="EMBL/GenBank/DDBJ databases">
        <title>The genomes of Aspergillus section Nigri reveals drivers in fungal speciation.</title>
        <authorList>
            <consortium name="DOE Joint Genome Institute"/>
            <person name="Vesth T.C."/>
            <person name="Nybo J."/>
            <person name="Theobald S."/>
            <person name="Brandl J."/>
            <person name="Frisvad J.C."/>
            <person name="Nielsen K.F."/>
            <person name="Lyhne E.K."/>
            <person name="Kogle M.E."/>
            <person name="Kuo A."/>
            <person name="Riley R."/>
            <person name="Clum A."/>
            <person name="Nolan M."/>
            <person name="Lipzen A."/>
            <person name="Salamov A."/>
            <person name="Henrissat B."/>
            <person name="Wiebenga A."/>
            <person name="De vries R.P."/>
            <person name="Grigoriev I.V."/>
            <person name="Mortensen U.H."/>
            <person name="Andersen M.R."/>
            <person name="Baker S.E."/>
        </authorList>
    </citation>
    <scope>NUCLEOTIDE SEQUENCE [LARGE SCALE GENOMIC DNA]</scope>
    <source>
        <strain evidence="1 2">CBS 707.79</strain>
    </source>
</reference>
<dbReference type="VEuPathDB" id="FungiDB:BO71DRAFT_363088"/>
<dbReference type="OrthoDB" id="3943221at2759"/>
<dbReference type="AlphaFoldDB" id="A0A319EF21"/>
<keyword evidence="2" id="KW-1185">Reference proteome</keyword>
<dbReference type="Proteomes" id="UP000247810">
    <property type="component" value="Unassembled WGS sequence"/>
</dbReference>
<accession>A0A319EF21</accession>
<sequence length="147" mass="17398">MPGKFEATTFLPVPSPDEIEKHPKRIILRLRVNEFVSCSPIEFDRAIMAYLDSAGRRPNELAERLHQSHIEPFQAPEMNQKSFHIVLDLDKDMLKDPDLGTVEHEVHRVRRAEDGSFTVNRIRNMDEEKNFIRKMRYFTDFLYPWAK</sequence>
<proteinExistence type="predicted"/>
<evidence type="ECO:0000313" key="2">
    <source>
        <dbReference type="Proteomes" id="UP000247810"/>
    </source>
</evidence>